<name>A0A6P6RRU9_9EIME</name>
<feature type="coiled-coil region" evidence="2">
    <location>
        <begin position="631"/>
        <end position="709"/>
    </location>
</feature>
<keyword evidence="1 2" id="KW-0175">Coiled coil</keyword>
<evidence type="ECO:0000256" key="1">
    <source>
        <dbReference type="ARBA" id="ARBA00023054"/>
    </source>
</evidence>
<feature type="coiled-coil region" evidence="2">
    <location>
        <begin position="754"/>
        <end position="781"/>
    </location>
</feature>
<organism evidence="3 4">
    <name type="scientific">Cyclospora cayetanensis</name>
    <dbReference type="NCBI Taxonomy" id="88456"/>
    <lineage>
        <taxon>Eukaryota</taxon>
        <taxon>Sar</taxon>
        <taxon>Alveolata</taxon>
        <taxon>Apicomplexa</taxon>
        <taxon>Conoidasida</taxon>
        <taxon>Coccidia</taxon>
        <taxon>Eucoccidiorida</taxon>
        <taxon>Eimeriorina</taxon>
        <taxon>Eimeriidae</taxon>
        <taxon>Cyclospora</taxon>
    </lineage>
</organism>
<protein>
    <submittedName>
        <fullName evidence="4">Uncharacterized protein LOC34617326</fullName>
    </submittedName>
</protein>
<reference evidence="4" key="1">
    <citation type="submission" date="2025-08" db="UniProtKB">
        <authorList>
            <consortium name="RefSeq"/>
        </authorList>
    </citation>
    <scope>IDENTIFICATION</scope>
</reference>
<dbReference type="PANTHER" id="PTHR21549:SF1">
    <property type="entry name" value="COILED-COIL DOMAIN-CONTAINING PROTEIN 148"/>
    <property type="match status" value="1"/>
</dbReference>
<dbReference type="AlphaFoldDB" id="A0A6P6RRU9"/>
<accession>A0A6P6RRU9</accession>
<dbReference type="OrthoDB" id="448087at2759"/>
<dbReference type="GeneID" id="34617326"/>
<sequence length="888" mass="99902">MRALLKQQQQKHQIADAKGIVLLEQKKRQEEEDQTIALRWQWSKAFRQLRNQESALLNETKQILASHDLFNGRHKENSLGLERHRRRQKACSTQLTNFFLNLKTAGDDLSIPPAERAKTTLLTSDSLLTLFNALRTQKWDQLHALLSSGIASHSFRAAECTTDIALSPHRAFGCFAGLQCIYSSLLHLLKQSILTPKGVSADHKITASNAAKKGNDTERLPQNDGSQCAWLQQPWQIARCLLQVLHSVLQREGMLLGQRYTAAEKEASSAIASLRDAQILPQEPEAFLRHPKHCQTQYQGDWQGLSDAEDAVLRGEAPQVRALAKAATVLADIERQMETEAAGRPHAASDDLGALSTLPLAGRDRHLAAISPRGHAGTGLATRGTSVHGSLTCALWTGLLDDYSKRLLQLEGQHAKELQQYRCHVLQYNRALKAAIAALLHSSALKKQKAGKEPMRLWGKLIDQKVGGDSAIPVDPETQIQSVSLPQQCGLYSLATKEGQDEEAYLSFSADSPSIHAIGNLASSGPVESLDYGEGGQKGDEEDNERATNAVAAALTTVRWLWASVKADQGSGKRFTPALMQRLRLAFPQAALDELRVVCGTLQQLSLLQQRQLTCMRVWVEKRQQELHRVLRELDQEVKRQQDGIESSKASLVLWKRRMQLSFQLEEHRKRQAQEERQRAAAQKAAREAMLARENKSKHREQLRRAHEKRRIADFRQRRLLEAQQQNTKVAEEAQGAAAITPEMKLLSAARVARRREQYSLRVLEQQLQQQERQLQEELLHKRLALAADKLKPAIDRDPMRLHWHTASSQSHINAGVQQRQKHQETLQRRLESFRVEHTYSCDTLMQDLRFRLSVALAEKQLTSTKAAQELLSSMSKRNENTGQVLPP</sequence>
<evidence type="ECO:0000313" key="3">
    <source>
        <dbReference type="Proteomes" id="UP000515125"/>
    </source>
</evidence>
<keyword evidence="3" id="KW-1185">Reference proteome</keyword>
<proteinExistence type="predicted"/>
<dbReference type="InterPro" id="IPR039902">
    <property type="entry name" value="CCDC148/CCDC112"/>
</dbReference>
<dbReference type="Proteomes" id="UP000515125">
    <property type="component" value="Unplaced"/>
</dbReference>
<dbReference type="PANTHER" id="PTHR21549">
    <property type="entry name" value="MUTATED IN BLADDER CANCER 1"/>
    <property type="match status" value="1"/>
</dbReference>
<gene>
    <name evidence="4" type="primary">LOC34617326</name>
</gene>
<evidence type="ECO:0000256" key="2">
    <source>
        <dbReference type="SAM" id="Coils"/>
    </source>
</evidence>
<evidence type="ECO:0000313" key="4">
    <source>
        <dbReference type="RefSeq" id="XP_026190269.1"/>
    </source>
</evidence>
<dbReference type="RefSeq" id="XP_026190269.1">
    <property type="nucleotide sequence ID" value="XM_026334484.1"/>
</dbReference>